<dbReference type="OrthoDB" id="206320at2157"/>
<keyword evidence="6 10" id="KW-1133">Transmembrane helix</keyword>
<dbReference type="PANTHER" id="PTHR34820:SF4">
    <property type="entry name" value="INNER MEMBRANE PROTEIN YEBZ"/>
    <property type="match status" value="1"/>
</dbReference>
<evidence type="ECO:0000256" key="5">
    <source>
        <dbReference type="ARBA" id="ARBA00022729"/>
    </source>
</evidence>
<dbReference type="GO" id="GO:0006825">
    <property type="term" value="P:copper ion transport"/>
    <property type="evidence" value="ECO:0007669"/>
    <property type="project" value="InterPro"/>
</dbReference>
<dbReference type="eggNOG" id="arCOG05392">
    <property type="taxonomic scope" value="Archaea"/>
</dbReference>
<keyword evidence="5" id="KW-0732">Signal</keyword>
<evidence type="ECO:0000256" key="10">
    <source>
        <dbReference type="SAM" id="Phobius"/>
    </source>
</evidence>
<evidence type="ECO:0000256" key="4">
    <source>
        <dbReference type="ARBA" id="ARBA00022723"/>
    </source>
</evidence>
<keyword evidence="3 10" id="KW-0812">Transmembrane</keyword>
<feature type="transmembrane region" description="Helical" evidence="10">
    <location>
        <begin position="456"/>
        <end position="476"/>
    </location>
</feature>
<evidence type="ECO:0000259" key="11">
    <source>
        <dbReference type="Pfam" id="PF04234"/>
    </source>
</evidence>
<dbReference type="Gene3D" id="2.60.40.1220">
    <property type="match status" value="1"/>
</dbReference>
<feature type="domain" description="CopC" evidence="11">
    <location>
        <begin position="38"/>
        <end position="133"/>
    </location>
</feature>
<dbReference type="GO" id="GO:0005886">
    <property type="term" value="C:plasma membrane"/>
    <property type="evidence" value="ECO:0007669"/>
    <property type="project" value="UniProtKB-SubCell"/>
</dbReference>
<sequence length="670" mass="69138">MRSKSASRGRGSLLAALLACLVVAGLALGLVATPVAAHAYLSETDPANGEQVDGVPDEITLTFSGDGVVNADITVEGPDGEVVSGESEIDPDDTQLVDVPIEDAADEEGMYTVEWEVLADDGHTTSGSFFFAVGDEPLDRDAVLESHEDDETDESISPIEAGAKGLLLVGIIGLVGIPATAAVAAGPVFARAGGSRRAALDGRVGRLLVGAAVLTLASALALGLVRSTSLGPLSVDTVSQFLETPLGQAWLVQLVVAALVTAVVVWHLRGGARRSALAGTFGGALALAGTVAWTSHSATAIDRLQGTVVDFVHIVGAGLWIGGLAVLALAVVPAARTGAPADRTALVTGAIRRFSVLALGGVTLVVATGFVLASWHVPEADGLVDTVYGLTLVAKLALIAIALGLGGVTRFVLLRRLEPSRATDSAGPSRPASADGGAAPEDGQLRTIVRSIRLELALLVAVLLLSGLLTSAPTAAVTEGDELVESTIEREYDDGILEVSAFPAAEEADGDDYFVLEADEPIVFEVAFLDDDGEPMSSDQAVRLLASSEDGTETEVELEETDDGAYATVQPLAADGRWELRVTGAPEGSYVSEWIDVIAVSPDGHEDHDHGDDDSHDHGDDAHDHEDAHDHDGESDDSAFAVFLQFGAVAVAVVGTVAVTVETLRVRNRD</sequence>
<protein>
    <submittedName>
        <fullName evidence="13">Copper resistance protein CopC</fullName>
    </submittedName>
</protein>
<evidence type="ECO:0000256" key="8">
    <source>
        <dbReference type="ARBA" id="ARBA00023136"/>
    </source>
</evidence>
<dbReference type="STRING" id="1227497.C491_21441"/>
<dbReference type="PANTHER" id="PTHR34820">
    <property type="entry name" value="INNER MEMBRANE PROTEIN YEBZ"/>
    <property type="match status" value="1"/>
</dbReference>
<evidence type="ECO:0000259" key="12">
    <source>
        <dbReference type="Pfam" id="PF05425"/>
    </source>
</evidence>
<dbReference type="InterPro" id="IPR014755">
    <property type="entry name" value="Cu-Rt/internalin_Ig-like"/>
</dbReference>
<evidence type="ECO:0000256" key="9">
    <source>
        <dbReference type="SAM" id="MobiDB-lite"/>
    </source>
</evidence>
<gene>
    <name evidence="13" type="ORF">C491_21441</name>
</gene>
<dbReference type="Pfam" id="PF04234">
    <property type="entry name" value="CopC"/>
    <property type="match status" value="1"/>
</dbReference>
<evidence type="ECO:0000256" key="6">
    <source>
        <dbReference type="ARBA" id="ARBA00022989"/>
    </source>
</evidence>
<comment type="subcellular location">
    <subcellularLocation>
        <location evidence="1">Cell membrane</location>
        <topology evidence="1">Multi-pass membrane protein</topology>
    </subcellularLocation>
</comment>
<feature type="transmembrane region" description="Helical" evidence="10">
    <location>
        <begin position="639"/>
        <end position="661"/>
    </location>
</feature>
<name>L9WVN4_9EURY</name>
<reference evidence="13 14" key="1">
    <citation type="journal article" date="2014" name="PLoS Genet.">
        <title>Phylogenetically driven sequencing of extremely halophilic archaea reveals strategies for static and dynamic osmo-response.</title>
        <authorList>
            <person name="Becker E.A."/>
            <person name="Seitzer P.M."/>
            <person name="Tritt A."/>
            <person name="Larsen D."/>
            <person name="Krusor M."/>
            <person name="Yao A.I."/>
            <person name="Wu D."/>
            <person name="Madern D."/>
            <person name="Eisen J.A."/>
            <person name="Darling A.E."/>
            <person name="Facciotti M.T."/>
        </authorList>
    </citation>
    <scope>NUCLEOTIDE SEQUENCE [LARGE SCALE GENOMIC DNA]</scope>
    <source>
        <strain evidence="13 14">DSM 10524</strain>
    </source>
</reference>
<dbReference type="InterPro" id="IPR008457">
    <property type="entry name" value="Cu-R_CopD_dom"/>
</dbReference>
<dbReference type="AlphaFoldDB" id="L9WVN4"/>
<dbReference type="Pfam" id="PF05425">
    <property type="entry name" value="CopD"/>
    <property type="match status" value="1"/>
</dbReference>
<feature type="compositionally biased region" description="Basic and acidic residues" evidence="9">
    <location>
        <begin position="603"/>
        <end position="632"/>
    </location>
</feature>
<dbReference type="RefSeq" id="WP_005559954.1">
    <property type="nucleotide sequence ID" value="NZ_AOIB01000043.1"/>
</dbReference>
<feature type="transmembrane region" description="Helical" evidence="10">
    <location>
        <begin position="356"/>
        <end position="375"/>
    </location>
</feature>
<feature type="transmembrane region" description="Helical" evidence="10">
    <location>
        <begin position="165"/>
        <end position="186"/>
    </location>
</feature>
<feature type="region of interest" description="Disordered" evidence="9">
    <location>
        <begin position="602"/>
        <end position="634"/>
    </location>
</feature>
<evidence type="ECO:0000256" key="1">
    <source>
        <dbReference type="ARBA" id="ARBA00004651"/>
    </source>
</evidence>
<feature type="domain" description="Copper resistance protein D" evidence="12">
    <location>
        <begin position="350"/>
        <end position="469"/>
    </location>
</feature>
<evidence type="ECO:0000256" key="3">
    <source>
        <dbReference type="ARBA" id="ARBA00022692"/>
    </source>
</evidence>
<proteinExistence type="predicted"/>
<evidence type="ECO:0000313" key="13">
    <source>
        <dbReference type="EMBL" id="ELY53495.1"/>
    </source>
</evidence>
<evidence type="ECO:0000313" key="14">
    <source>
        <dbReference type="Proteomes" id="UP000011688"/>
    </source>
</evidence>
<feature type="transmembrane region" description="Helical" evidence="10">
    <location>
        <begin position="247"/>
        <end position="268"/>
    </location>
</feature>
<dbReference type="GO" id="GO:0046688">
    <property type="term" value="P:response to copper ion"/>
    <property type="evidence" value="ECO:0007669"/>
    <property type="project" value="InterPro"/>
</dbReference>
<evidence type="ECO:0000256" key="2">
    <source>
        <dbReference type="ARBA" id="ARBA00022475"/>
    </source>
</evidence>
<dbReference type="InterPro" id="IPR032694">
    <property type="entry name" value="CopC/D"/>
</dbReference>
<evidence type="ECO:0000256" key="7">
    <source>
        <dbReference type="ARBA" id="ARBA00023008"/>
    </source>
</evidence>
<keyword evidence="4" id="KW-0479">Metal-binding</keyword>
<dbReference type="GO" id="GO:0005507">
    <property type="term" value="F:copper ion binding"/>
    <property type="evidence" value="ECO:0007669"/>
    <property type="project" value="InterPro"/>
</dbReference>
<dbReference type="InterPro" id="IPR014756">
    <property type="entry name" value="Ig_E-set"/>
</dbReference>
<dbReference type="InterPro" id="IPR007348">
    <property type="entry name" value="CopC_dom"/>
</dbReference>
<keyword evidence="14" id="KW-1185">Reference proteome</keyword>
<feature type="transmembrane region" description="Helical" evidence="10">
    <location>
        <begin position="275"/>
        <end position="294"/>
    </location>
</feature>
<feature type="transmembrane region" description="Helical" evidence="10">
    <location>
        <begin position="387"/>
        <end position="413"/>
    </location>
</feature>
<feature type="transmembrane region" description="Helical" evidence="10">
    <location>
        <begin position="314"/>
        <end position="335"/>
    </location>
</feature>
<dbReference type="EMBL" id="AOIB01000043">
    <property type="protein sequence ID" value="ELY53495.1"/>
    <property type="molecule type" value="Genomic_DNA"/>
</dbReference>
<comment type="caution">
    <text evidence="13">The sequence shown here is derived from an EMBL/GenBank/DDBJ whole genome shotgun (WGS) entry which is preliminary data.</text>
</comment>
<dbReference type="GO" id="GO:0042597">
    <property type="term" value="C:periplasmic space"/>
    <property type="evidence" value="ECO:0007669"/>
    <property type="project" value="InterPro"/>
</dbReference>
<dbReference type="PATRIC" id="fig|1227497.3.peg.4394"/>
<keyword evidence="7" id="KW-0186">Copper</keyword>
<keyword evidence="2" id="KW-1003">Cell membrane</keyword>
<accession>L9WVN4</accession>
<dbReference type="Proteomes" id="UP000011688">
    <property type="component" value="Unassembled WGS sequence"/>
</dbReference>
<organism evidence="13 14">
    <name type="scientific">Natronococcus amylolyticus DSM 10524</name>
    <dbReference type="NCBI Taxonomy" id="1227497"/>
    <lineage>
        <taxon>Archaea</taxon>
        <taxon>Methanobacteriati</taxon>
        <taxon>Methanobacteriota</taxon>
        <taxon>Stenosarchaea group</taxon>
        <taxon>Halobacteria</taxon>
        <taxon>Halobacteriales</taxon>
        <taxon>Natrialbaceae</taxon>
        <taxon>Natronococcus</taxon>
    </lineage>
</organism>
<keyword evidence="8 10" id="KW-0472">Membrane</keyword>
<feature type="transmembrane region" description="Helical" evidence="10">
    <location>
        <begin position="207"/>
        <end position="227"/>
    </location>
</feature>
<dbReference type="SUPFAM" id="SSF81296">
    <property type="entry name" value="E set domains"/>
    <property type="match status" value="1"/>
</dbReference>